<accession>X0YA78</accession>
<evidence type="ECO:0000259" key="1">
    <source>
        <dbReference type="Pfam" id="PF01656"/>
    </source>
</evidence>
<evidence type="ECO:0000313" key="2">
    <source>
        <dbReference type="EMBL" id="GAG33756.1"/>
    </source>
</evidence>
<comment type="caution">
    <text evidence="2">The sequence shown here is derived from an EMBL/GenBank/DDBJ whole genome shotgun (WGS) entry which is preliminary data.</text>
</comment>
<dbReference type="InterPro" id="IPR027417">
    <property type="entry name" value="P-loop_NTPase"/>
</dbReference>
<dbReference type="Gene3D" id="3.40.50.300">
    <property type="entry name" value="P-loop containing nucleotide triphosphate hydrolases"/>
    <property type="match status" value="1"/>
</dbReference>
<organism evidence="2">
    <name type="scientific">marine sediment metagenome</name>
    <dbReference type="NCBI Taxonomy" id="412755"/>
    <lineage>
        <taxon>unclassified sequences</taxon>
        <taxon>metagenomes</taxon>
        <taxon>ecological metagenomes</taxon>
    </lineage>
</organism>
<gene>
    <name evidence="2" type="ORF">S01H1_65015</name>
</gene>
<protein>
    <recommendedName>
        <fullName evidence="1">CobQ/CobB/MinD/ParA nucleotide binding domain-containing protein</fullName>
    </recommendedName>
</protein>
<name>X0YA78_9ZZZZ</name>
<sequence>MKTIAISGKGGTGKTTISALIIRWLNEHAAKPILAVDADSNVNLNDVLGVELKETIGVIREEAKTSAHKLPAGMTKQQFLEYKIQTSLVETPGFDLIAMGRPEGPGCYCYANNLLRDIL</sequence>
<dbReference type="InterPro" id="IPR002586">
    <property type="entry name" value="CobQ/CobB/MinD/ParA_Nub-bd_dom"/>
</dbReference>
<feature type="non-terminal residue" evidence="2">
    <location>
        <position position="119"/>
    </location>
</feature>
<proteinExistence type="predicted"/>
<dbReference type="Pfam" id="PF01656">
    <property type="entry name" value="CbiA"/>
    <property type="match status" value="1"/>
</dbReference>
<dbReference type="SUPFAM" id="SSF52540">
    <property type="entry name" value="P-loop containing nucleoside triphosphate hydrolases"/>
    <property type="match status" value="1"/>
</dbReference>
<dbReference type="EMBL" id="BARS01042894">
    <property type="protein sequence ID" value="GAG33756.1"/>
    <property type="molecule type" value="Genomic_DNA"/>
</dbReference>
<feature type="domain" description="CobQ/CobB/MinD/ParA nucleotide binding" evidence="1">
    <location>
        <begin position="4"/>
        <end position="52"/>
    </location>
</feature>
<reference evidence="2" key="1">
    <citation type="journal article" date="2014" name="Front. Microbiol.">
        <title>High frequency of phylogenetically diverse reductive dehalogenase-homologous genes in deep subseafloor sedimentary metagenomes.</title>
        <authorList>
            <person name="Kawai M."/>
            <person name="Futagami T."/>
            <person name="Toyoda A."/>
            <person name="Takaki Y."/>
            <person name="Nishi S."/>
            <person name="Hori S."/>
            <person name="Arai W."/>
            <person name="Tsubouchi T."/>
            <person name="Morono Y."/>
            <person name="Uchiyama I."/>
            <person name="Ito T."/>
            <person name="Fujiyama A."/>
            <person name="Inagaki F."/>
            <person name="Takami H."/>
        </authorList>
    </citation>
    <scope>NUCLEOTIDE SEQUENCE</scope>
    <source>
        <strain evidence="2">Expedition CK06-06</strain>
    </source>
</reference>
<dbReference type="AlphaFoldDB" id="X0YA78"/>